<dbReference type="GO" id="GO:0003700">
    <property type="term" value="F:DNA-binding transcription factor activity"/>
    <property type="evidence" value="ECO:0007669"/>
    <property type="project" value="InterPro"/>
</dbReference>
<dbReference type="AlphaFoldDB" id="A0A4Z0BNG6"/>
<evidence type="ECO:0000256" key="1">
    <source>
        <dbReference type="ARBA" id="ARBA00023015"/>
    </source>
</evidence>
<comment type="caution">
    <text evidence="5">The sequence shown here is derived from an EMBL/GenBank/DDBJ whole genome shotgun (WGS) entry which is preliminary data.</text>
</comment>
<organism evidence="5 6">
    <name type="scientific">Ramlibacter rhizophilus</name>
    <dbReference type="NCBI Taxonomy" id="1781167"/>
    <lineage>
        <taxon>Bacteria</taxon>
        <taxon>Pseudomonadati</taxon>
        <taxon>Pseudomonadota</taxon>
        <taxon>Betaproteobacteria</taxon>
        <taxon>Burkholderiales</taxon>
        <taxon>Comamonadaceae</taxon>
        <taxon>Ramlibacter</taxon>
    </lineage>
</organism>
<evidence type="ECO:0000256" key="2">
    <source>
        <dbReference type="ARBA" id="ARBA00023125"/>
    </source>
</evidence>
<dbReference type="SMART" id="SM00342">
    <property type="entry name" value="HTH_ARAC"/>
    <property type="match status" value="1"/>
</dbReference>
<dbReference type="Proteomes" id="UP000297564">
    <property type="component" value="Unassembled WGS sequence"/>
</dbReference>
<keyword evidence="3" id="KW-0804">Transcription</keyword>
<dbReference type="Gene3D" id="1.10.10.60">
    <property type="entry name" value="Homeodomain-like"/>
    <property type="match status" value="1"/>
</dbReference>
<evidence type="ECO:0000313" key="5">
    <source>
        <dbReference type="EMBL" id="TFY99969.1"/>
    </source>
</evidence>
<protein>
    <submittedName>
        <fullName evidence="5">AraC family transcriptional regulator</fullName>
    </submittedName>
</protein>
<evidence type="ECO:0000256" key="3">
    <source>
        <dbReference type="ARBA" id="ARBA00023163"/>
    </source>
</evidence>
<dbReference type="InterPro" id="IPR009057">
    <property type="entry name" value="Homeodomain-like_sf"/>
</dbReference>
<dbReference type="OrthoDB" id="2536004at2"/>
<feature type="domain" description="HTH araC/xylS-type" evidence="4">
    <location>
        <begin position="166"/>
        <end position="263"/>
    </location>
</feature>
<dbReference type="InterPro" id="IPR018060">
    <property type="entry name" value="HTH_AraC"/>
</dbReference>
<dbReference type="Pfam" id="PF12833">
    <property type="entry name" value="HTH_18"/>
    <property type="match status" value="1"/>
</dbReference>
<evidence type="ECO:0000313" key="6">
    <source>
        <dbReference type="Proteomes" id="UP000297564"/>
    </source>
</evidence>
<dbReference type="PROSITE" id="PS01124">
    <property type="entry name" value="HTH_ARAC_FAMILY_2"/>
    <property type="match status" value="1"/>
</dbReference>
<evidence type="ECO:0000259" key="4">
    <source>
        <dbReference type="PROSITE" id="PS01124"/>
    </source>
</evidence>
<sequence>MIRAHSAPIATMPRAQYTGDFVAWTGGAMFIGSGGGTVQPHAHYAIQIVVGAPGGLLVQDGRRGAWTPCAGAIIPSRTVHSIDVGACAWSAVVFVEPETTAGKALAVRTERRVRFLEPQDLSATMGALEQAWRDARSVAAVRDAAHHLLSSLSGTSASAPSDARVLKVIEYLRDRPDEAPSLEDVARAVHLSPSRLRHLFVEETGMPLRTYQLWRRVLRVWEFLMQGETLAGAAHAAGFSDSAHLSRTCRTMFGLAPSAMQMSGPLSERLRRPPHYLG</sequence>
<keyword evidence="6" id="KW-1185">Reference proteome</keyword>
<keyword evidence="2" id="KW-0238">DNA-binding</keyword>
<dbReference type="EMBL" id="SMLL01000004">
    <property type="protein sequence ID" value="TFY99969.1"/>
    <property type="molecule type" value="Genomic_DNA"/>
</dbReference>
<reference evidence="5 6" key="1">
    <citation type="submission" date="2019-03" db="EMBL/GenBank/DDBJ databases">
        <title>Ramlibacter rhizophilus CCTCC AB2015357, whole genome shotgun sequence.</title>
        <authorList>
            <person name="Zhang X."/>
            <person name="Feng G."/>
            <person name="Zhu H."/>
        </authorList>
    </citation>
    <scope>NUCLEOTIDE SEQUENCE [LARGE SCALE GENOMIC DNA]</scope>
    <source>
        <strain evidence="5 6">CCTCC AB2015357</strain>
    </source>
</reference>
<accession>A0A4Z0BNG6</accession>
<keyword evidence="1" id="KW-0805">Transcription regulation</keyword>
<proteinExistence type="predicted"/>
<dbReference type="GO" id="GO:0043565">
    <property type="term" value="F:sequence-specific DNA binding"/>
    <property type="evidence" value="ECO:0007669"/>
    <property type="project" value="InterPro"/>
</dbReference>
<gene>
    <name evidence="5" type="ORF">EZ242_12640</name>
</gene>
<dbReference type="PANTHER" id="PTHR46796">
    <property type="entry name" value="HTH-TYPE TRANSCRIPTIONAL ACTIVATOR RHAS-RELATED"/>
    <property type="match status" value="1"/>
</dbReference>
<name>A0A4Z0BNG6_9BURK</name>
<dbReference type="SUPFAM" id="SSF46689">
    <property type="entry name" value="Homeodomain-like"/>
    <property type="match status" value="1"/>
</dbReference>
<dbReference type="InterPro" id="IPR050204">
    <property type="entry name" value="AraC_XylS_family_regulators"/>
</dbReference>